<accession>A0A841REU9</accession>
<dbReference type="Pfam" id="PF00512">
    <property type="entry name" value="HisKA"/>
    <property type="match status" value="1"/>
</dbReference>
<keyword evidence="6" id="KW-1133">Transmembrane helix</keyword>
<dbReference type="SMART" id="SM00388">
    <property type="entry name" value="HisKA"/>
    <property type="match status" value="1"/>
</dbReference>
<dbReference type="InterPro" id="IPR004358">
    <property type="entry name" value="Sig_transdc_His_kin-like_C"/>
</dbReference>
<name>A0A841REU9_9SPIO</name>
<dbReference type="GO" id="GO:0009927">
    <property type="term" value="F:histidine phosphotransfer kinase activity"/>
    <property type="evidence" value="ECO:0007669"/>
    <property type="project" value="TreeGrafter"/>
</dbReference>
<reference evidence="8 9" key="1">
    <citation type="submission" date="2020-08" db="EMBL/GenBank/DDBJ databases">
        <title>Genomic Encyclopedia of Type Strains, Phase IV (KMG-IV): sequencing the most valuable type-strain genomes for metagenomic binning, comparative biology and taxonomic classification.</title>
        <authorList>
            <person name="Goeker M."/>
        </authorList>
    </citation>
    <scope>NUCLEOTIDE SEQUENCE [LARGE SCALE GENOMIC DNA]</scope>
    <source>
        <strain evidence="8 9">DSM 2461</strain>
    </source>
</reference>
<dbReference type="PANTHER" id="PTHR43047">
    <property type="entry name" value="TWO-COMPONENT HISTIDINE PROTEIN KINASE"/>
    <property type="match status" value="1"/>
</dbReference>
<dbReference type="AlphaFoldDB" id="A0A841REU9"/>
<proteinExistence type="predicted"/>
<evidence type="ECO:0000256" key="6">
    <source>
        <dbReference type="SAM" id="Phobius"/>
    </source>
</evidence>
<evidence type="ECO:0000256" key="4">
    <source>
        <dbReference type="ARBA" id="ARBA00022679"/>
    </source>
</evidence>
<organism evidence="8 9">
    <name type="scientific">Spirochaeta isovalerica</name>
    <dbReference type="NCBI Taxonomy" id="150"/>
    <lineage>
        <taxon>Bacteria</taxon>
        <taxon>Pseudomonadati</taxon>
        <taxon>Spirochaetota</taxon>
        <taxon>Spirochaetia</taxon>
        <taxon>Spirochaetales</taxon>
        <taxon>Spirochaetaceae</taxon>
        <taxon>Spirochaeta</taxon>
    </lineage>
</organism>
<dbReference type="PANTHER" id="PTHR43047:SF72">
    <property type="entry name" value="OSMOSENSING HISTIDINE PROTEIN KINASE SLN1"/>
    <property type="match status" value="1"/>
</dbReference>
<gene>
    <name evidence="8" type="ORF">HNR50_003592</name>
</gene>
<evidence type="ECO:0000313" key="8">
    <source>
        <dbReference type="EMBL" id="MBB6481911.1"/>
    </source>
</evidence>
<dbReference type="GO" id="GO:0005886">
    <property type="term" value="C:plasma membrane"/>
    <property type="evidence" value="ECO:0007669"/>
    <property type="project" value="TreeGrafter"/>
</dbReference>
<keyword evidence="5 8" id="KW-0418">Kinase</keyword>
<dbReference type="InterPro" id="IPR036890">
    <property type="entry name" value="HATPase_C_sf"/>
</dbReference>
<sequence length="401" mass="45702">MSDFFAKIKARLFVQFSVLFAILQGIVLVTVSLLHIAMGTAKPWQPLIIYILLELLVYFLFIFLIKYYLNKSLGSQEAVSKVLFRNTRNIINNISHEWRTPLNAIMGFTDQLYHSETDSKKKEALNAITQNSRRLFIMSKKLIDFSSIETGLYKIDPQYQSVNNLLMNLVNKFDEAARMKNIQIEQINNIPGDMRIYFDFHAVFEILSMIMENSVKFTFTGSVTIFAEYKRKTLRFAVADTGIGIDDQKKQIVLELYRQGNANLDREFEGIGLGLTIASKLVELMKGSLRISDNKPQGTVVTVEIKCESRQKNPAMADEILESAKEGLNAEQKEILRHAAEELGDSVKVFNSEKIREIGFKIKESDPRLENYGEKLVETARYYDEAGLAALVQQMLEDSGS</sequence>
<keyword evidence="4" id="KW-0808">Transferase</keyword>
<keyword evidence="9" id="KW-1185">Reference proteome</keyword>
<dbReference type="Gene3D" id="1.10.287.130">
    <property type="match status" value="1"/>
</dbReference>
<evidence type="ECO:0000313" key="9">
    <source>
        <dbReference type="Proteomes" id="UP000587760"/>
    </source>
</evidence>
<dbReference type="Pfam" id="PF02518">
    <property type="entry name" value="HATPase_c"/>
    <property type="match status" value="1"/>
</dbReference>
<dbReference type="EMBL" id="JACHGJ010000008">
    <property type="protein sequence ID" value="MBB6481911.1"/>
    <property type="molecule type" value="Genomic_DNA"/>
</dbReference>
<dbReference type="SUPFAM" id="SSF55874">
    <property type="entry name" value="ATPase domain of HSP90 chaperone/DNA topoisomerase II/histidine kinase"/>
    <property type="match status" value="1"/>
</dbReference>
<keyword evidence="6" id="KW-0472">Membrane</keyword>
<keyword evidence="3" id="KW-0597">Phosphoprotein</keyword>
<dbReference type="CDD" id="cd00082">
    <property type="entry name" value="HisKA"/>
    <property type="match status" value="1"/>
</dbReference>
<keyword evidence="6" id="KW-0812">Transmembrane</keyword>
<dbReference type="InterPro" id="IPR003594">
    <property type="entry name" value="HATPase_dom"/>
</dbReference>
<dbReference type="PROSITE" id="PS50109">
    <property type="entry name" value="HIS_KIN"/>
    <property type="match status" value="1"/>
</dbReference>
<dbReference type="SMART" id="SM00387">
    <property type="entry name" value="HATPase_c"/>
    <property type="match status" value="1"/>
</dbReference>
<feature type="transmembrane region" description="Helical" evidence="6">
    <location>
        <begin position="12"/>
        <end position="36"/>
    </location>
</feature>
<protein>
    <recommendedName>
        <fullName evidence="2">histidine kinase</fullName>
        <ecNumber evidence="2">2.7.13.3</ecNumber>
    </recommendedName>
</protein>
<dbReference type="PRINTS" id="PR00344">
    <property type="entry name" value="BCTRLSENSOR"/>
</dbReference>
<evidence type="ECO:0000256" key="3">
    <source>
        <dbReference type="ARBA" id="ARBA00022553"/>
    </source>
</evidence>
<feature type="domain" description="Histidine kinase" evidence="7">
    <location>
        <begin position="93"/>
        <end position="309"/>
    </location>
</feature>
<evidence type="ECO:0000259" key="7">
    <source>
        <dbReference type="PROSITE" id="PS50109"/>
    </source>
</evidence>
<dbReference type="GO" id="GO:0000155">
    <property type="term" value="F:phosphorelay sensor kinase activity"/>
    <property type="evidence" value="ECO:0007669"/>
    <property type="project" value="InterPro"/>
</dbReference>
<dbReference type="Proteomes" id="UP000587760">
    <property type="component" value="Unassembled WGS sequence"/>
</dbReference>
<dbReference type="InterPro" id="IPR005467">
    <property type="entry name" value="His_kinase_dom"/>
</dbReference>
<dbReference type="Gene3D" id="3.30.565.10">
    <property type="entry name" value="Histidine kinase-like ATPase, C-terminal domain"/>
    <property type="match status" value="1"/>
</dbReference>
<dbReference type="InterPro" id="IPR003661">
    <property type="entry name" value="HisK_dim/P_dom"/>
</dbReference>
<comment type="caution">
    <text evidence="8">The sequence shown here is derived from an EMBL/GenBank/DDBJ whole genome shotgun (WGS) entry which is preliminary data.</text>
</comment>
<evidence type="ECO:0000256" key="2">
    <source>
        <dbReference type="ARBA" id="ARBA00012438"/>
    </source>
</evidence>
<comment type="catalytic activity">
    <reaction evidence="1">
        <text>ATP + protein L-histidine = ADP + protein N-phospho-L-histidine.</text>
        <dbReference type="EC" id="2.7.13.3"/>
    </reaction>
</comment>
<evidence type="ECO:0000256" key="5">
    <source>
        <dbReference type="ARBA" id="ARBA00022777"/>
    </source>
</evidence>
<feature type="transmembrane region" description="Helical" evidence="6">
    <location>
        <begin position="48"/>
        <end position="69"/>
    </location>
</feature>
<evidence type="ECO:0000256" key="1">
    <source>
        <dbReference type="ARBA" id="ARBA00000085"/>
    </source>
</evidence>
<dbReference type="EC" id="2.7.13.3" evidence="2"/>
<dbReference type="InterPro" id="IPR036097">
    <property type="entry name" value="HisK_dim/P_sf"/>
</dbReference>
<dbReference type="RefSeq" id="WP_184748144.1">
    <property type="nucleotide sequence ID" value="NZ_JACHGJ010000008.1"/>
</dbReference>
<dbReference type="SUPFAM" id="SSF47384">
    <property type="entry name" value="Homodimeric domain of signal transducing histidine kinase"/>
    <property type="match status" value="1"/>
</dbReference>